<evidence type="ECO:0000259" key="1">
    <source>
        <dbReference type="Pfam" id="PF07508"/>
    </source>
</evidence>
<keyword evidence="3" id="KW-1185">Reference proteome</keyword>
<dbReference type="EMBL" id="RFFH01000003">
    <property type="protein sequence ID" value="RMI33220.1"/>
    <property type="molecule type" value="Genomic_DNA"/>
</dbReference>
<dbReference type="Proteomes" id="UP000279275">
    <property type="component" value="Unassembled WGS sequence"/>
</dbReference>
<comment type="caution">
    <text evidence="2">The sequence shown here is derived from an EMBL/GenBank/DDBJ whole genome shotgun (WGS) entry which is preliminary data.</text>
</comment>
<proteinExistence type="predicted"/>
<protein>
    <recommendedName>
        <fullName evidence="1">Recombinase domain-containing protein</fullName>
    </recommendedName>
</protein>
<accession>A0A3M2L947</accession>
<sequence>MVPIMSKRYPEKAVRLALERLDEYGSPTRQRARSARWVDVHHETLRLWREYIAGSGDKAIATSLNLDNIPCPSARRPDQNRHRAGDGCQGPTVTAILRNPHYTGYAVFALARRPCPVNISCGAVFVAPAARGRCRPLSYVRWCTTGVSLVR</sequence>
<organism evidence="2 3">
    <name type="scientific">Nocardia stercoris</name>
    <dbReference type="NCBI Taxonomy" id="2483361"/>
    <lineage>
        <taxon>Bacteria</taxon>
        <taxon>Bacillati</taxon>
        <taxon>Actinomycetota</taxon>
        <taxon>Actinomycetes</taxon>
        <taxon>Mycobacteriales</taxon>
        <taxon>Nocardiaceae</taxon>
        <taxon>Nocardia</taxon>
    </lineage>
</organism>
<evidence type="ECO:0000313" key="2">
    <source>
        <dbReference type="EMBL" id="RMI33220.1"/>
    </source>
</evidence>
<dbReference type="Pfam" id="PF07508">
    <property type="entry name" value="Recombinase"/>
    <property type="match status" value="1"/>
</dbReference>
<dbReference type="GO" id="GO:0000150">
    <property type="term" value="F:DNA strand exchange activity"/>
    <property type="evidence" value="ECO:0007669"/>
    <property type="project" value="InterPro"/>
</dbReference>
<dbReference type="AlphaFoldDB" id="A0A3M2L947"/>
<dbReference type="GO" id="GO:0003677">
    <property type="term" value="F:DNA binding"/>
    <property type="evidence" value="ECO:0007669"/>
    <property type="project" value="InterPro"/>
</dbReference>
<dbReference type="InterPro" id="IPR038109">
    <property type="entry name" value="DNA_bind_recomb_sf"/>
</dbReference>
<feature type="domain" description="Recombinase" evidence="1">
    <location>
        <begin position="48"/>
        <end position="108"/>
    </location>
</feature>
<reference evidence="2 3" key="1">
    <citation type="submission" date="2018-10" db="EMBL/GenBank/DDBJ databases">
        <title>Isolation from cow dung.</title>
        <authorList>
            <person name="Ling L."/>
        </authorList>
    </citation>
    <scope>NUCLEOTIDE SEQUENCE [LARGE SCALE GENOMIC DNA]</scope>
    <source>
        <strain evidence="2 3">NEAU-LL90</strain>
    </source>
</reference>
<gene>
    <name evidence="2" type="ORF">EBN03_08460</name>
</gene>
<dbReference type="InterPro" id="IPR011109">
    <property type="entry name" value="DNA_bind_recombinase_dom"/>
</dbReference>
<name>A0A3M2L947_9NOCA</name>
<dbReference type="Gene3D" id="3.90.1750.20">
    <property type="entry name" value="Putative Large Serine Recombinase, Chain B, Domain 2"/>
    <property type="match status" value="1"/>
</dbReference>
<evidence type="ECO:0000313" key="3">
    <source>
        <dbReference type="Proteomes" id="UP000279275"/>
    </source>
</evidence>